<feature type="signal peptide" evidence="4">
    <location>
        <begin position="1"/>
        <end position="20"/>
    </location>
</feature>
<keyword evidence="3" id="KW-0812">Transmembrane</keyword>
<organism evidence="6">
    <name type="scientific">Lygus hesperus</name>
    <name type="common">Western plant bug</name>
    <dbReference type="NCBI Taxonomy" id="30085"/>
    <lineage>
        <taxon>Eukaryota</taxon>
        <taxon>Metazoa</taxon>
        <taxon>Ecdysozoa</taxon>
        <taxon>Arthropoda</taxon>
        <taxon>Hexapoda</taxon>
        <taxon>Insecta</taxon>
        <taxon>Pterygota</taxon>
        <taxon>Neoptera</taxon>
        <taxon>Paraneoptera</taxon>
        <taxon>Hemiptera</taxon>
        <taxon>Heteroptera</taxon>
        <taxon>Panheteroptera</taxon>
        <taxon>Cimicomorpha</taxon>
        <taxon>Miridae</taxon>
        <taxon>Mirini</taxon>
        <taxon>Lygus</taxon>
    </lineage>
</organism>
<feature type="domain" description="CN hydrolase" evidence="5">
    <location>
        <begin position="27"/>
        <end position="285"/>
    </location>
</feature>
<evidence type="ECO:0000256" key="1">
    <source>
        <dbReference type="ARBA" id="ARBA00008225"/>
    </source>
</evidence>
<dbReference type="PROSITE" id="PS50263">
    <property type="entry name" value="CN_HYDROLASE"/>
    <property type="match status" value="1"/>
</dbReference>
<dbReference type="Gene3D" id="3.60.110.10">
    <property type="entry name" value="Carbon-nitrogen hydrolase"/>
    <property type="match status" value="1"/>
</dbReference>
<evidence type="ECO:0000313" key="6">
    <source>
        <dbReference type="EMBL" id="JAP98585.1"/>
    </source>
</evidence>
<keyword evidence="2" id="KW-0378">Hydrolase</keyword>
<keyword evidence="4" id="KW-0732">Signal</keyword>
<feature type="transmembrane region" description="Helical" evidence="3">
    <location>
        <begin position="507"/>
        <end position="527"/>
    </location>
</feature>
<reference evidence="6" key="1">
    <citation type="journal article" date="2016" name="Gigascience">
        <title>De novo construction of an expanded transcriptome assembly for the western tarnished plant bug, Lygus hesperus.</title>
        <authorList>
            <person name="Tassone E.E."/>
            <person name="Geib S.M."/>
            <person name="Hall B."/>
            <person name="Fabrick J.A."/>
            <person name="Brent C.S."/>
            <person name="Hull J.J."/>
        </authorList>
    </citation>
    <scope>NUCLEOTIDE SEQUENCE</scope>
</reference>
<feature type="chain" id="PRO_5007526723" evidence="4">
    <location>
        <begin position="21"/>
        <end position="530"/>
    </location>
</feature>
<dbReference type="InterPro" id="IPR003010">
    <property type="entry name" value="C-N_Hydrolase"/>
</dbReference>
<sequence length="530" mass="58841">MATKLSVLLQITACIVYTTAVENAGHYRAAVVDYHILEDYNLSPQENLMANVHNFEQYIKRANEESADIIVFPEGALRGTDNLIFLTVPDPAQKVIPVGNQIYDESIQTLSLYAKNYSIYVAVNLHERYTDPNTTKSFKYNTNVVFNREGAIVARYRKFNLYGEGVNITDNPEHSFFDSDFGVRFGQFICFDILFKEPTLVLINKYNVTDFIFSSHWFSELPFLTSVQRQWSWAVGNDVNLISAGVNNVTSGSSGSGIFRGKNSNNLYTLSTMTGSTLLIGDVPIRGTTGGFGKPDVKVGDYTKEEKYPLLQQNEMSKFAHDDIALPTDRTSVVFKKDLCHNHLCCTFDLSVQYVNPTPAVQYKIVAYDGDIQFGIDPRVNMLQTCGVVLCLNHSVSSCGSAGVNGFLPTLDTPVPNVTFTSINISGNFVKKDANILPNVLLWPINVGNSSASSGEFLIEPKEVEFNNNNNGNPIMILHPNRPIITVGIHSRIFSRDQDSSAYTTNVSMLAMLFSVLVPAIVAYLRISQL</sequence>
<dbReference type="PANTHER" id="PTHR10609:SF14">
    <property type="entry name" value="BIOTINIDASE"/>
    <property type="match status" value="1"/>
</dbReference>
<evidence type="ECO:0000256" key="2">
    <source>
        <dbReference type="ARBA" id="ARBA00022801"/>
    </source>
</evidence>
<evidence type="ECO:0000256" key="3">
    <source>
        <dbReference type="SAM" id="Phobius"/>
    </source>
</evidence>
<dbReference type="InterPro" id="IPR036526">
    <property type="entry name" value="C-N_Hydrolase_sf"/>
</dbReference>
<evidence type="ECO:0000259" key="5">
    <source>
        <dbReference type="PROSITE" id="PS50263"/>
    </source>
</evidence>
<evidence type="ECO:0000256" key="4">
    <source>
        <dbReference type="SAM" id="SignalP"/>
    </source>
</evidence>
<gene>
    <name evidence="6" type="primary">CG32751_5</name>
    <name evidence="6" type="ORF">g.38253</name>
</gene>
<protein>
    <submittedName>
        <fullName evidence="6">Vanin-like protein 2</fullName>
    </submittedName>
</protein>
<dbReference type="PANTHER" id="PTHR10609">
    <property type="entry name" value="BIOTINIDASE-RELATED"/>
    <property type="match status" value="1"/>
</dbReference>
<dbReference type="AlphaFoldDB" id="A0A146KTG0"/>
<keyword evidence="3" id="KW-0472">Membrane</keyword>
<dbReference type="InterPro" id="IPR043957">
    <property type="entry name" value="Vanin_C"/>
</dbReference>
<dbReference type="Pfam" id="PF00795">
    <property type="entry name" value="CN_hydrolase"/>
    <property type="match status" value="1"/>
</dbReference>
<dbReference type="Pfam" id="PF19018">
    <property type="entry name" value="Vanin_C"/>
    <property type="match status" value="1"/>
</dbReference>
<dbReference type="SUPFAM" id="SSF56317">
    <property type="entry name" value="Carbon-nitrogen hydrolase"/>
    <property type="match status" value="1"/>
</dbReference>
<dbReference type="InterPro" id="IPR040154">
    <property type="entry name" value="Biotinidase/VNN"/>
</dbReference>
<keyword evidence="3" id="KW-1133">Transmembrane helix</keyword>
<dbReference type="EMBL" id="GDHC01020043">
    <property type="protein sequence ID" value="JAP98585.1"/>
    <property type="molecule type" value="Transcribed_RNA"/>
</dbReference>
<name>A0A146KTG0_LYGHE</name>
<proteinExistence type="inferred from homology"/>
<dbReference type="GO" id="GO:0016787">
    <property type="term" value="F:hydrolase activity"/>
    <property type="evidence" value="ECO:0007669"/>
    <property type="project" value="UniProtKB-KW"/>
</dbReference>
<comment type="similarity">
    <text evidence="1">Belongs to the carbon-nitrogen hydrolase superfamily. BTD/VNN family.</text>
</comment>
<accession>A0A146KTG0</accession>